<dbReference type="GO" id="GO:0016740">
    <property type="term" value="F:transferase activity"/>
    <property type="evidence" value="ECO:0007669"/>
    <property type="project" value="UniProtKB-KW"/>
</dbReference>
<evidence type="ECO:0000256" key="1">
    <source>
        <dbReference type="ARBA" id="ARBA00022676"/>
    </source>
</evidence>
<dbReference type="SUPFAM" id="SSF53756">
    <property type="entry name" value="UDP-Glycosyltransferase/glycogen phosphorylase"/>
    <property type="match status" value="1"/>
</dbReference>
<protein>
    <submittedName>
        <fullName evidence="3">Glycosyl transferase</fullName>
    </submittedName>
</protein>
<dbReference type="RefSeq" id="WP_286277777.1">
    <property type="nucleotide sequence ID" value="NZ_AP027731.1"/>
</dbReference>
<dbReference type="Pfam" id="PF01075">
    <property type="entry name" value="Glyco_transf_9"/>
    <property type="match status" value="1"/>
</dbReference>
<reference evidence="4" key="1">
    <citation type="journal article" date="2019" name="Int. J. Syst. Evol. Microbiol.">
        <title>The Global Catalogue of Microorganisms (GCM) 10K type strain sequencing project: providing services to taxonomists for standard genome sequencing and annotation.</title>
        <authorList>
            <consortium name="The Broad Institute Genomics Platform"/>
            <consortium name="The Broad Institute Genome Sequencing Center for Infectious Disease"/>
            <person name="Wu L."/>
            <person name="Ma J."/>
        </authorList>
    </citation>
    <scope>NUCLEOTIDE SEQUENCE [LARGE SCALE GENOMIC DNA]</scope>
    <source>
        <strain evidence="4">NBRC 108725</strain>
    </source>
</reference>
<dbReference type="PANTHER" id="PTHR30160:SF1">
    <property type="entry name" value="LIPOPOLYSACCHARIDE 1,2-N-ACETYLGLUCOSAMINETRANSFERASE-RELATED"/>
    <property type="match status" value="1"/>
</dbReference>
<dbReference type="CDD" id="cd03789">
    <property type="entry name" value="GT9_LPS_heptosyltransferase"/>
    <property type="match status" value="1"/>
</dbReference>
<accession>A0ABM8G805</accession>
<evidence type="ECO:0000256" key="2">
    <source>
        <dbReference type="ARBA" id="ARBA00022679"/>
    </source>
</evidence>
<dbReference type="Proteomes" id="UP001321498">
    <property type="component" value="Chromosome"/>
</dbReference>
<dbReference type="InterPro" id="IPR002201">
    <property type="entry name" value="Glyco_trans_9"/>
</dbReference>
<evidence type="ECO:0000313" key="4">
    <source>
        <dbReference type="Proteomes" id="UP001321498"/>
    </source>
</evidence>
<dbReference type="EMBL" id="AP027731">
    <property type="protein sequence ID" value="BDZ44308.1"/>
    <property type="molecule type" value="Genomic_DNA"/>
</dbReference>
<evidence type="ECO:0000313" key="3">
    <source>
        <dbReference type="EMBL" id="BDZ44308.1"/>
    </source>
</evidence>
<gene>
    <name evidence="3" type="ORF">GCM10025866_02170</name>
</gene>
<dbReference type="PANTHER" id="PTHR30160">
    <property type="entry name" value="TETRAACYLDISACCHARIDE 4'-KINASE-RELATED"/>
    <property type="match status" value="1"/>
</dbReference>
<sequence>MKLLAEPDGRPELLALRTLKLGDLLVAVPALHALRRTFPEHRLILAMPGWLDPIIDLVHGVDALLPTRGLDDPLAVDADRIDIAVNLHGVGGESCERLEEIRPRRRIGHRSPGWDGPEWLDGIHERHRWARLVTEHGMPADENEVWLDDPGPSANPGAAVVHVGAFYGSRHWPLDRFAAVAQALERRGLRAVVTGGAADRDRALRVAELAGLPEDRVLAGRMDLREMAATVAAAAIVVTVDTGAAHLASAYARPSVVLFGPSPPEEWGPPPGRHVVLTDARLRVGDTFGSDPDPALLAVNADDVVAAADGLLG</sequence>
<name>A0ABM8G805_9MICO</name>
<dbReference type="Gene3D" id="3.40.50.2000">
    <property type="entry name" value="Glycogen Phosphorylase B"/>
    <property type="match status" value="2"/>
</dbReference>
<keyword evidence="4" id="KW-1185">Reference proteome</keyword>
<organism evidence="3 4">
    <name type="scientific">Naasia aerilata</name>
    <dbReference type="NCBI Taxonomy" id="1162966"/>
    <lineage>
        <taxon>Bacteria</taxon>
        <taxon>Bacillati</taxon>
        <taxon>Actinomycetota</taxon>
        <taxon>Actinomycetes</taxon>
        <taxon>Micrococcales</taxon>
        <taxon>Microbacteriaceae</taxon>
        <taxon>Naasia</taxon>
    </lineage>
</organism>
<dbReference type="InterPro" id="IPR051199">
    <property type="entry name" value="LPS_LOS_Heptosyltrfase"/>
</dbReference>
<keyword evidence="2 3" id="KW-0808">Transferase</keyword>
<keyword evidence="1" id="KW-0328">Glycosyltransferase</keyword>
<proteinExistence type="predicted"/>